<organism evidence="3 4">
    <name type="scientific">Candidatus Methanocrinis alkalitolerans</name>
    <dbReference type="NCBI Taxonomy" id="3033395"/>
    <lineage>
        <taxon>Archaea</taxon>
        <taxon>Methanobacteriati</taxon>
        <taxon>Methanobacteriota</taxon>
        <taxon>Stenosarchaea group</taxon>
        <taxon>Methanomicrobia</taxon>
        <taxon>Methanotrichales</taxon>
        <taxon>Methanotrichaceae</taxon>
        <taxon>Methanocrinis</taxon>
    </lineage>
</organism>
<dbReference type="Proteomes" id="UP001215956">
    <property type="component" value="Unassembled WGS sequence"/>
</dbReference>
<accession>A0ABT5XHT6</accession>
<comment type="caution">
    <text evidence="3">The sequence shown here is derived from an EMBL/GenBank/DDBJ whole genome shotgun (WGS) entry which is preliminary data.</text>
</comment>
<evidence type="ECO:0000256" key="1">
    <source>
        <dbReference type="ARBA" id="ARBA00023125"/>
    </source>
</evidence>
<keyword evidence="4" id="KW-1185">Reference proteome</keyword>
<feature type="domain" description="Cas12f1-like TNB" evidence="2">
    <location>
        <begin position="2"/>
        <end position="52"/>
    </location>
</feature>
<reference evidence="3 4" key="1">
    <citation type="submission" date="2023-03" db="EMBL/GenBank/DDBJ databases">
        <title>Whole genome sequencing of Methanotrichaceae archaeon M04Ac.</title>
        <authorList>
            <person name="Khomyakova M.A."/>
            <person name="Merkel A.Y."/>
            <person name="Slobodkin A.I."/>
        </authorList>
    </citation>
    <scope>NUCLEOTIDE SEQUENCE [LARGE SCALE GENOMIC DNA]</scope>
    <source>
        <strain evidence="3 4">M04Ac</strain>
    </source>
</reference>
<dbReference type="Pfam" id="PF07282">
    <property type="entry name" value="Cas12f1-like_TNB"/>
    <property type="match status" value="1"/>
</dbReference>
<gene>
    <name evidence="3" type="ORF">P0O24_11480</name>
</gene>
<evidence type="ECO:0000313" key="3">
    <source>
        <dbReference type="EMBL" id="MDF0594201.1"/>
    </source>
</evidence>
<name>A0ABT5XHT6_9EURY</name>
<sequence length="60" mass="6581">MSYKALAAGIPVILVEPAYTSNTCHQCHHIGNRKGKEFSCPSCGWSGDADVNYPPMNWRA</sequence>
<dbReference type="EMBL" id="JARFPL010000052">
    <property type="protein sequence ID" value="MDF0594201.1"/>
    <property type="molecule type" value="Genomic_DNA"/>
</dbReference>
<evidence type="ECO:0000313" key="4">
    <source>
        <dbReference type="Proteomes" id="UP001215956"/>
    </source>
</evidence>
<proteinExistence type="predicted"/>
<evidence type="ECO:0000259" key="2">
    <source>
        <dbReference type="Pfam" id="PF07282"/>
    </source>
</evidence>
<keyword evidence="1" id="KW-0238">DNA-binding</keyword>
<protein>
    <submittedName>
        <fullName evidence="3">Zinc ribbon domain-containing protein</fullName>
    </submittedName>
</protein>
<dbReference type="InterPro" id="IPR010095">
    <property type="entry name" value="Cas12f1-like_TNB"/>
</dbReference>